<dbReference type="AlphaFoldDB" id="A0A7R8WFF0"/>
<evidence type="ECO:0000313" key="4">
    <source>
        <dbReference type="EMBL" id="CAD7230671.1"/>
    </source>
</evidence>
<dbReference type="EMBL" id="OB662871">
    <property type="protein sequence ID" value="CAD7230671.1"/>
    <property type="molecule type" value="Genomic_DNA"/>
</dbReference>
<feature type="compositionally biased region" description="Low complexity" evidence="3">
    <location>
        <begin position="420"/>
        <end position="436"/>
    </location>
</feature>
<evidence type="ECO:0000256" key="3">
    <source>
        <dbReference type="SAM" id="MobiDB-lite"/>
    </source>
</evidence>
<keyword evidence="2" id="KW-0175">Coiled coil</keyword>
<dbReference type="GO" id="GO:0004252">
    <property type="term" value="F:serine-type endopeptidase activity"/>
    <property type="evidence" value="ECO:0007669"/>
    <property type="project" value="InterPro"/>
</dbReference>
<reference evidence="4" key="1">
    <citation type="submission" date="2020-11" db="EMBL/GenBank/DDBJ databases">
        <authorList>
            <person name="Tran Van P."/>
        </authorList>
    </citation>
    <scope>NUCLEOTIDE SEQUENCE</scope>
</reference>
<protein>
    <submittedName>
        <fullName evidence="4">Uncharacterized protein</fullName>
    </submittedName>
</protein>
<organism evidence="4">
    <name type="scientific">Cyprideis torosa</name>
    <dbReference type="NCBI Taxonomy" id="163714"/>
    <lineage>
        <taxon>Eukaryota</taxon>
        <taxon>Metazoa</taxon>
        <taxon>Ecdysozoa</taxon>
        <taxon>Arthropoda</taxon>
        <taxon>Crustacea</taxon>
        <taxon>Oligostraca</taxon>
        <taxon>Ostracoda</taxon>
        <taxon>Podocopa</taxon>
        <taxon>Podocopida</taxon>
        <taxon>Cytherocopina</taxon>
        <taxon>Cytheroidea</taxon>
        <taxon>Cytherideidae</taxon>
        <taxon>Cyprideis</taxon>
    </lineage>
</organism>
<dbReference type="Pfam" id="PF00089">
    <property type="entry name" value="Trypsin"/>
    <property type="match status" value="2"/>
</dbReference>
<dbReference type="PROSITE" id="PS00134">
    <property type="entry name" value="TRYPSIN_HIS"/>
    <property type="match status" value="1"/>
</dbReference>
<proteinExistence type="predicted"/>
<dbReference type="GO" id="GO:0006508">
    <property type="term" value="P:proteolysis"/>
    <property type="evidence" value="ECO:0007669"/>
    <property type="project" value="InterPro"/>
</dbReference>
<dbReference type="PANTHER" id="PTHR24252">
    <property type="entry name" value="ACROSIN-RELATED"/>
    <property type="match status" value="1"/>
</dbReference>
<dbReference type="PROSITE" id="PS50240">
    <property type="entry name" value="TRYPSIN_DOM"/>
    <property type="match status" value="1"/>
</dbReference>
<dbReference type="PROSITE" id="PS00135">
    <property type="entry name" value="TRYPSIN_SER"/>
    <property type="match status" value="1"/>
</dbReference>
<dbReference type="PRINTS" id="PR00722">
    <property type="entry name" value="CHYMOTRYPSIN"/>
</dbReference>
<feature type="coiled-coil region" evidence="2">
    <location>
        <begin position="29"/>
        <end position="94"/>
    </location>
</feature>
<dbReference type="InterPro" id="IPR009003">
    <property type="entry name" value="Peptidase_S1_PA"/>
</dbReference>
<dbReference type="CDD" id="cd00190">
    <property type="entry name" value="Tryp_SPc"/>
    <property type="match status" value="1"/>
</dbReference>
<dbReference type="InterPro" id="IPR001314">
    <property type="entry name" value="Peptidase_S1A"/>
</dbReference>
<evidence type="ECO:0000256" key="1">
    <source>
        <dbReference type="ARBA" id="ARBA00023157"/>
    </source>
</evidence>
<dbReference type="OrthoDB" id="5565075at2759"/>
<evidence type="ECO:0000256" key="2">
    <source>
        <dbReference type="SAM" id="Coils"/>
    </source>
</evidence>
<sequence>MEENGILKLPYKWIPGLFEMEREKRTDLERKLKENLELGIQRQEQLERQRKTVSSLESDLKKEMLNVQEKDEILLKKDAEIQKLESDLKKERLNVQERDEPILEKDAEIQKLEQANTSVLLKNSLTYMGELNRVDVTILSLTGTSVRPATEEGGGHGLLGPVLVEYNQHVDSSNDMRIINGENAYLGQFPHQMSLRYTWNDEHFCGGSIISKYWVVTAAHCVEGLTMTIFDFALLFVSPSFQFSASLNRIPVGNGYPSGLKCFASGWGRISQTPNNTTPSEYLQFIKVDPLTDDECKTKASYLDDYGVQLCTMGTGVSACYGDSGGPLTCLKNGTPQLYGIASYVYSIDNNVNYERHVHFRCAGDLEPRAHATSTSDTKEMVEIKPVVVHHDLLRKGYLRDVYLPLPATTSLPEDIPSQTTTERATEASSTAPNNMESRESSSENDENEDDMAIPPPFPLLRTDRRRIIARTSRALQGVTRTIMEAIPDLITSVRPPSPRGTRILNGQTKIPFALGQDWDLSVQIGPVKTVATFDPRLEDNFIDSSFAASLDAGGFISSYENFHPPLVYHPLSAAQTFSSNMSYSRHRERPREETEWSSASVGSYKPMDATSSKPFARKLFFSKGKGIGKATRKQARAAETERAEYFKKLESTDHNPEYYFCIGHTASCTPPTSAELASLRKLGQLWYMGRAECRPVVSLRRTIMETLPDLINSALPPSPSNTRILNGRTQYPFTLGQDWKLPVQIGPVKTVATFDPRLEDNYIDSSFAASLDAGGFISSYENFHPPLI</sequence>
<dbReference type="Gene3D" id="2.40.10.10">
    <property type="entry name" value="Trypsin-like serine proteases"/>
    <property type="match status" value="2"/>
</dbReference>
<feature type="compositionally biased region" description="Acidic residues" evidence="3">
    <location>
        <begin position="443"/>
        <end position="452"/>
    </location>
</feature>
<keyword evidence="1" id="KW-1015">Disulfide bond</keyword>
<dbReference type="InterPro" id="IPR001254">
    <property type="entry name" value="Trypsin_dom"/>
</dbReference>
<name>A0A7R8WFF0_9CRUS</name>
<gene>
    <name evidence="4" type="ORF">CTOB1V02_LOCUS8529</name>
</gene>
<dbReference type="SMART" id="SM00020">
    <property type="entry name" value="Tryp_SPc"/>
    <property type="match status" value="1"/>
</dbReference>
<dbReference type="SUPFAM" id="SSF50494">
    <property type="entry name" value="Trypsin-like serine proteases"/>
    <property type="match status" value="1"/>
</dbReference>
<dbReference type="InterPro" id="IPR033116">
    <property type="entry name" value="TRYPSIN_SER"/>
</dbReference>
<dbReference type="InterPro" id="IPR043504">
    <property type="entry name" value="Peptidase_S1_PA_chymotrypsin"/>
</dbReference>
<feature type="region of interest" description="Disordered" evidence="3">
    <location>
        <begin position="409"/>
        <end position="459"/>
    </location>
</feature>
<accession>A0A7R8WFF0</accession>
<dbReference type="PANTHER" id="PTHR24252:SF7">
    <property type="entry name" value="HYALIN"/>
    <property type="match status" value="1"/>
</dbReference>
<dbReference type="InterPro" id="IPR018114">
    <property type="entry name" value="TRYPSIN_HIS"/>
</dbReference>